<feature type="region of interest" description="Disordered" evidence="1">
    <location>
        <begin position="1"/>
        <end position="39"/>
    </location>
</feature>
<dbReference type="AlphaFoldDB" id="A0A494X3N9"/>
<evidence type="ECO:0000256" key="1">
    <source>
        <dbReference type="SAM" id="MobiDB-lite"/>
    </source>
</evidence>
<comment type="caution">
    <text evidence="2">The sequence shown here is derived from an EMBL/GenBank/DDBJ whole genome shotgun (WGS) entry which is preliminary data.</text>
</comment>
<proteinExistence type="predicted"/>
<sequence length="84" mass="9768">MSGRADLYNWQLHRDKDPKKDERKRLDALEEGKSPEETQRYEDAACYRIQCAAGLSSDNPNYQAKWDSQQRGAGYLKEQGDLWS</sequence>
<gene>
    <name evidence="2" type="ORF">D7S89_21740</name>
</gene>
<accession>A0A494X3N9</accession>
<evidence type="ECO:0000313" key="3">
    <source>
        <dbReference type="Proteomes" id="UP000280434"/>
    </source>
</evidence>
<dbReference type="EMBL" id="RBZV01000011">
    <property type="protein sequence ID" value="RKP44960.1"/>
    <property type="molecule type" value="Genomic_DNA"/>
</dbReference>
<keyword evidence="3" id="KW-1185">Reference proteome</keyword>
<reference evidence="2 3" key="1">
    <citation type="submission" date="2018-10" db="EMBL/GenBank/DDBJ databases">
        <title>Paraburkholderia sp. 7MK8-2, isolated from soil.</title>
        <authorList>
            <person name="Gao Z.-H."/>
            <person name="Qiu L.-H."/>
        </authorList>
    </citation>
    <scope>NUCLEOTIDE SEQUENCE [LARGE SCALE GENOMIC DNA]</scope>
    <source>
        <strain evidence="2 3">7MK8-2</strain>
    </source>
</reference>
<name>A0A494X3N9_9BURK</name>
<dbReference type="Proteomes" id="UP000280434">
    <property type="component" value="Unassembled WGS sequence"/>
</dbReference>
<evidence type="ECO:0000313" key="2">
    <source>
        <dbReference type="EMBL" id="RKP44960.1"/>
    </source>
</evidence>
<protein>
    <submittedName>
        <fullName evidence="2">Uncharacterized protein</fullName>
    </submittedName>
</protein>
<organism evidence="2 3">
    <name type="scientific">Trinickia fusca</name>
    <dbReference type="NCBI Taxonomy" id="2419777"/>
    <lineage>
        <taxon>Bacteria</taxon>
        <taxon>Pseudomonadati</taxon>
        <taxon>Pseudomonadota</taxon>
        <taxon>Betaproteobacteria</taxon>
        <taxon>Burkholderiales</taxon>
        <taxon>Burkholderiaceae</taxon>
        <taxon>Trinickia</taxon>
    </lineage>
</organism>
<feature type="compositionally biased region" description="Basic and acidic residues" evidence="1">
    <location>
        <begin position="12"/>
        <end position="39"/>
    </location>
</feature>